<keyword evidence="2" id="KW-1185">Reference proteome</keyword>
<evidence type="ECO:0000313" key="2">
    <source>
        <dbReference type="Proteomes" id="UP000650081"/>
    </source>
</evidence>
<dbReference type="AlphaFoldDB" id="A0A923TE98"/>
<dbReference type="Proteomes" id="UP000650081">
    <property type="component" value="Unassembled WGS sequence"/>
</dbReference>
<dbReference type="InterPro" id="IPR003795">
    <property type="entry name" value="DUF192"/>
</dbReference>
<gene>
    <name evidence="1" type="ORF">H9S92_16065</name>
</gene>
<sequence>MAKQSSSPKRPSLTDKYQPKKKSPLRRYLFLGLLLLALLSFVLLSIPRTPAVTGPRFTDEGDLTIFRSTTEEVLATLDIEIADDNESIVQGLMYRQSMEEDQGMLFIMPATEPQAFWMLNTYIPLDLIFIDANYRIVNIRPDNPPKSLDRITSEGPAAYVLEVNAGFAARHGLAPGDRIAF</sequence>
<proteinExistence type="predicted"/>
<protein>
    <submittedName>
        <fullName evidence="1">DUF192 domain-containing protein</fullName>
    </submittedName>
</protein>
<dbReference type="PANTHER" id="PTHR37953:SF1">
    <property type="entry name" value="UPF0127 PROTEIN MJ1496"/>
    <property type="match status" value="1"/>
</dbReference>
<dbReference type="InterPro" id="IPR038695">
    <property type="entry name" value="Saro_0823-like_sf"/>
</dbReference>
<name>A0A923TE98_9BACT</name>
<dbReference type="RefSeq" id="WP_187467710.1">
    <property type="nucleotide sequence ID" value="NZ_JACSIT010000141.1"/>
</dbReference>
<accession>A0A923TE98</accession>
<organism evidence="1 2">
    <name type="scientific">Neolewinella lacunae</name>
    <dbReference type="NCBI Taxonomy" id="1517758"/>
    <lineage>
        <taxon>Bacteria</taxon>
        <taxon>Pseudomonadati</taxon>
        <taxon>Bacteroidota</taxon>
        <taxon>Saprospiria</taxon>
        <taxon>Saprospirales</taxon>
        <taxon>Lewinellaceae</taxon>
        <taxon>Neolewinella</taxon>
    </lineage>
</organism>
<evidence type="ECO:0000313" key="1">
    <source>
        <dbReference type="EMBL" id="MBC6995682.1"/>
    </source>
</evidence>
<dbReference type="PANTHER" id="PTHR37953">
    <property type="entry name" value="UPF0127 PROTEIN MJ1496"/>
    <property type="match status" value="1"/>
</dbReference>
<dbReference type="Gene3D" id="2.60.120.1140">
    <property type="entry name" value="Protein of unknown function DUF192"/>
    <property type="match status" value="1"/>
</dbReference>
<dbReference type="EMBL" id="JACSIT010000141">
    <property type="protein sequence ID" value="MBC6995682.1"/>
    <property type="molecule type" value="Genomic_DNA"/>
</dbReference>
<dbReference type="Pfam" id="PF02643">
    <property type="entry name" value="DUF192"/>
    <property type="match status" value="1"/>
</dbReference>
<reference evidence="1" key="1">
    <citation type="submission" date="2020-08" db="EMBL/GenBank/DDBJ databases">
        <title>Lewinella bacteria from marine environments.</title>
        <authorList>
            <person name="Zhong Y."/>
        </authorList>
    </citation>
    <scope>NUCLEOTIDE SEQUENCE</scope>
    <source>
        <strain evidence="1">KCTC 42187</strain>
    </source>
</reference>
<comment type="caution">
    <text evidence="1">The sequence shown here is derived from an EMBL/GenBank/DDBJ whole genome shotgun (WGS) entry which is preliminary data.</text>
</comment>